<dbReference type="HOGENOM" id="CLU_017028_6_0_0"/>
<keyword evidence="5" id="KW-0472">Membrane</keyword>
<dbReference type="GO" id="GO:0015833">
    <property type="term" value="P:peptide transport"/>
    <property type="evidence" value="ECO:0007669"/>
    <property type="project" value="TreeGrafter"/>
</dbReference>
<proteinExistence type="inferred from homology"/>
<name>S0EYF5_CHTCT</name>
<keyword evidence="5" id="KW-1133">Transmembrane helix</keyword>
<keyword evidence="5" id="KW-0812">Transmembrane</keyword>
<dbReference type="CDD" id="cd08505">
    <property type="entry name" value="PBP2_NikA_DppA_OppA_like_18"/>
    <property type="match status" value="1"/>
</dbReference>
<dbReference type="InParanoid" id="S0EYF5"/>
<evidence type="ECO:0000259" key="6">
    <source>
        <dbReference type="Pfam" id="PF00496"/>
    </source>
</evidence>
<accession>S0EYF5</accession>
<dbReference type="Gene3D" id="3.10.105.10">
    <property type="entry name" value="Dipeptide-binding Protein, Domain 3"/>
    <property type="match status" value="1"/>
</dbReference>
<dbReference type="PATRIC" id="fig|1303518.3.peg.1061"/>
<dbReference type="AlphaFoldDB" id="S0EYF5"/>
<comment type="subcellular location">
    <subcellularLocation>
        <location evidence="1">Cell envelope</location>
    </subcellularLocation>
</comment>
<evidence type="ECO:0000256" key="3">
    <source>
        <dbReference type="ARBA" id="ARBA00022448"/>
    </source>
</evidence>
<comment type="similarity">
    <text evidence="2">Belongs to the bacterial solute-binding protein 5 family.</text>
</comment>
<organism evidence="7 8">
    <name type="scientific">Chthonomonas calidirosea (strain DSM 23976 / ICMP 18418 / T49)</name>
    <dbReference type="NCBI Taxonomy" id="1303518"/>
    <lineage>
        <taxon>Bacteria</taxon>
        <taxon>Bacillati</taxon>
        <taxon>Armatimonadota</taxon>
        <taxon>Chthonomonadia</taxon>
        <taxon>Chthonomonadales</taxon>
        <taxon>Chthonomonadaceae</taxon>
        <taxon>Chthonomonas</taxon>
    </lineage>
</organism>
<keyword evidence="8" id="KW-1185">Reference proteome</keyword>
<dbReference type="PANTHER" id="PTHR30290:SF10">
    <property type="entry name" value="PERIPLASMIC OLIGOPEPTIDE-BINDING PROTEIN-RELATED"/>
    <property type="match status" value="1"/>
</dbReference>
<feature type="transmembrane region" description="Helical" evidence="5">
    <location>
        <begin position="639"/>
        <end position="660"/>
    </location>
</feature>
<dbReference type="GO" id="GO:0043190">
    <property type="term" value="C:ATP-binding cassette (ABC) transporter complex"/>
    <property type="evidence" value="ECO:0007669"/>
    <property type="project" value="InterPro"/>
</dbReference>
<dbReference type="Pfam" id="PF00496">
    <property type="entry name" value="SBP_bac_5"/>
    <property type="match status" value="1"/>
</dbReference>
<feature type="domain" description="Solute-binding protein family 5" evidence="6">
    <location>
        <begin position="119"/>
        <end position="541"/>
    </location>
</feature>
<reference evidence="8" key="1">
    <citation type="submission" date="2013-03" db="EMBL/GenBank/DDBJ databases">
        <title>Genome sequence of Chthonomonas calidirosea, the first sequenced genome from the Armatimonadetes phylum (formally candidate division OP10).</title>
        <authorList>
            <person name="Lee K.C.Y."/>
            <person name="Morgan X.C."/>
            <person name="Dunfield P.F."/>
            <person name="Tamas I."/>
            <person name="Houghton K.M."/>
            <person name="Vyssotski M."/>
            <person name="Ryan J.L.J."/>
            <person name="Lagutin K."/>
            <person name="McDonald I.R."/>
            <person name="Stott M.B."/>
        </authorList>
    </citation>
    <scope>NUCLEOTIDE SEQUENCE [LARGE SCALE GENOMIC DNA]</scope>
    <source>
        <strain evidence="8">DSM 23976 / ICMP 18418 / T49</strain>
    </source>
</reference>
<dbReference type="GO" id="GO:0042597">
    <property type="term" value="C:periplasmic space"/>
    <property type="evidence" value="ECO:0007669"/>
    <property type="project" value="UniProtKB-ARBA"/>
</dbReference>
<dbReference type="GO" id="GO:1904680">
    <property type="term" value="F:peptide transmembrane transporter activity"/>
    <property type="evidence" value="ECO:0007669"/>
    <property type="project" value="TreeGrafter"/>
</dbReference>
<dbReference type="InterPro" id="IPR039424">
    <property type="entry name" value="SBP_5"/>
</dbReference>
<evidence type="ECO:0000256" key="4">
    <source>
        <dbReference type="ARBA" id="ARBA00022729"/>
    </source>
</evidence>
<dbReference type="KEGG" id="ccz:CCALI_01045"/>
<protein>
    <submittedName>
        <fullName evidence="7">ABC-type oligopeptide transport system,periplasmic component</fullName>
    </submittedName>
</protein>
<evidence type="ECO:0000313" key="8">
    <source>
        <dbReference type="Proteomes" id="UP000014227"/>
    </source>
</evidence>
<dbReference type="PANTHER" id="PTHR30290">
    <property type="entry name" value="PERIPLASMIC BINDING COMPONENT OF ABC TRANSPORTER"/>
    <property type="match status" value="1"/>
</dbReference>
<evidence type="ECO:0000313" key="7">
    <source>
        <dbReference type="EMBL" id="CCW34867.1"/>
    </source>
</evidence>
<keyword evidence="4" id="KW-0732">Signal</keyword>
<sequence length="676" mass="76325">MQSVTLAAFRRLTALLWGLSLLGLGLGLVGCDNSPYPPGETGKSILYLALGDDPKTLDPSVAYDVASGEVVNLIYPAYLEYDHLKRNPLQLDLDLGATMPVYQTVPVQEMVDGKRVTRMGQLWTFHIRHDLRFQDDPCFPGGKGRPITAADFVFSFKRIADPGVNCPIVNYLDDKVVGMRDFENYQMQREKRGLPPDYSYPLPGLQLDPHDPYTFRILLDQPYPQLRYLMAMSFTTPIPHEAVEKYGKNFARHPVGCGTFMLKEYVPKDRIVLVVNPNRHPEYYPSEGDPGDRAAGLLADAGKQLPLVKEIRFSIIKEPLTAWNLFQQGYLDLSGVSQINFQQALSSPGQLSPEMRARGIRLFKTTGADVSYFIFNMDDPVYGGYTRRAKLLRHAIALAMNQQEFIDLLSVGLGKPAQFLIPPGLFGYDPNYKNPYQQHNLELAKKLLAEAGYPGGVDPKTGQRLVLYYDNSGVDAEGRLQTALVIKQIQKLGIEVVPRSWRFPIFQSRVDQGQFQFIYFGWVADYPDPENFLLLLYGPNRRPGPNAAGYNNPAYNALFTKMRAMEDGPERAEIIQQMRNIAVEDGPMIYGAHSESYGLVQPWLHNVKPNPIALDSPKYYAVDAGERLRLQREWNRPNLWPLVGFVVFLTVGSLPAVQVVRQRSRRHVRVRPPEES</sequence>
<dbReference type="SUPFAM" id="SSF53850">
    <property type="entry name" value="Periplasmic binding protein-like II"/>
    <property type="match status" value="1"/>
</dbReference>
<dbReference type="EMBL" id="HF951689">
    <property type="protein sequence ID" value="CCW34867.1"/>
    <property type="molecule type" value="Genomic_DNA"/>
</dbReference>
<evidence type="ECO:0000256" key="1">
    <source>
        <dbReference type="ARBA" id="ARBA00004196"/>
    </source>
</evidence>
<dbReference type="Gene3D" id="3.40.190.10">
    <property type="entry name" value="Periplasmic binding protein-like II"/>
    <property type="match status" value="1"/>
</dbReference>
<evidence type="ECO:0000256" key="2">
    <source>
        <dbReference type="ARBA" id="ARBA00005695"/>
    </source>
</evidence>
<gene>
    <name evidence="7" type="ORF">CCALI_01045</name>
</gene>
<dbReference type="InterPro" id="IPR000914">
    <property type="entry name" value="SBP_5_dom"/>
</dbReference>
<dbReference type="STRING" id="454171.CP488_00111"/>
<dbReference type="InterPro" id="IPR030678">
    <property type="entry name" value="Peptide/Ni-bd"/>
</dbReference>
<dbReference type="PIRSF" id="PIRSF002741">
    <property type="entry name" value="MppA"/>
    <property type="match status" value="1"/>
</dbReference>
<dbReference type="Proteomes" id="UP000014227">
    <property type="component" value="Chromosome I"/>
</dbReference>
<keyword evidence="3" id="KW-0813">Transport</keyword>
<dbReference type="eggNOG" id="COG4166">
    <property type="taxonomic scope" value="Bacteria"/>
</dbReference>
<dbReference type="GO" id="GO:0030313">
    <property type="term" value="C:cell envelope"/>
    <property type="evidence" value="ECO:0007669"/>
    <property type="project" value="UniProtKB-SubCell"/>
</dbReference>
<evidence type="ECO:0000256" key="5">
    <source>
        <dbReference type="SAM" id="Phobius"/>
    </source>
</evidence>